<accession>A0A382L4G6</accession>
<dbReference type="Gene3D" id="1.10.30.50">
    <property type="match status" value="1"/>
</dbReference>
<dbReference type="GO" id="GO:0008270">
    <property type="term" value="F:zinc ion binding"/>
    <property type="evidence" value="ECO:0007669"/>
    <property type="project" value="InterPro"/>
</dbReference>
<proteinExistence type="predicted"/>
<organism evidence="2">
    <name type="scientific">marine metagenome</name>
    <dbReference type="NCBI Taxonomy" id="408172"/>
    <lineage>
        <taxon>unclassified sequences</taxon>
        <taxon>metagenomes</taxon>
        <taxon>ecological metagenomes</taxon>
    </lineage>
</organism>
<dbReference type="InterPro" id="IPR003615">
    <property type="entry name" value="HNH_nuc"/>
</dbReference>
<sequence>MPASSDQMGFDFGEGSRPAVSDDISTRCAHCHDKIVVPAWYIEQTQLHFCDATCRQAWTEAEPSFEVKFGKASKWRGANWEIQAREARERDSFACQACCVSEEALGRQLDVHHKIPYRSFPSNLEANKLENLVSVCPSCHAKLEAELRRELPLFKKT</sequence>
<dbReference type="InterPro" id="IPR002711">
    <property type="entry name" value="HNH"/>
</dbReference>
<gene>
    <name evidence="2" type="ORF">METZ01_LOCUS283026</name>
</gene>
<dbReference type="CDD" id="cd00085">
    <property type="entry name" value="HNHc"/>
    <property type="match status" value="1"/>
</dbReference>
<dbReference type="Pfam" id="PF01844">
    <property type="entry name" value="HNH"/>
    <property type="match status" value="1"/>
</dbReference>
<protein>
    <recommendedName>
        <fullName evidence="1">HNH nuclease domain-containing protein</fullName>
    </recommendedName>
</protein>
<feature type="domain" description="HNH nuclease" evidence="1">
    <location>
        <begin position="82"/>
        <end position="141"/>
    </location>
</feature>
<dbReference type="SMART" id="SM00507">
    <property type="entry name" value="HNHc"/>
    <property type="match status" value="1"/>
</dbReference>
<dbReference type="AlphaFoldDB" id="A0A382L4G6"/>
<dbReference type="EMBL" id="UINC01083965">
    <property type="protein sequence ID" value="SVC30172.1"/>
    <property type="molecule type" value="Genomic_DNA"/>
</dbReference>
<reference evidence="2" key="1">
    <citation type="submission" date="2018-05" db="EMBL/GenBank/DDBJ databases">
        <authorList>
            <person name="Lanie J.A."/>
            <person name="Ng W.-L."/>
            <person name="Kazmierczak K.M."/>
            <person name="Andrzejewski T.M."/>
            <person name="Davidsen T.M."/>
            <person name="Wayne K.J."/>
            <person name="Tettelin H."/>
            <person name="Glass J.I."/>
            <person name="Rusch D."/>
            <person name="Podicherti R."/>
            <person name="Tsui H.-C.T."/>
            <person name="Winkler M.E."/>
        </authorList>
    </citation>
    <scope>NUCLEOTIDE SEQUENCE</scope>
</reference>
<evidence type="ECO:0000259" key="1">
    <source>
        <dbReference type="SMART" id="SM00507"/>
    </source>
</evidence>
<dbReference type="GO" id="GO:0003676">
    <property type="term" value="F:nucleic acid binding"/>
    <property type="evidence" value="ECO:0007669"/>
    <property type="project" value="InterPro"/>
</dbReference>
<evidence type="ECO:0000313" key="2">
    <source>
        <dbReference type="EMBL" id="SVC30172.1"/>
    </source>
</evidence>
<dbReference type="GO" id="GO:0004519">
    <property type="term" value="F:endonuclease activity"/>
    <property type="evidence" value="ECO:0007669"/>
    <property type="project" value="InterPro"/>
</dbReference>
<name>A0A382L4G6_9ZZZZ</name>